<comment type="caution">
    <text evidence="1">The sequence shown here is derived from an EMBL/GenBank/DDBJ whole genome shotgun (WGS) entry which is preliminary data.</text>
</comment>
<evidence type="ECO:0008006" key="3">
    <source>
        <dbReference type="Google" id="ProtNLM"/>
    </source>
</evidence>
<evidence type="ECO:0000313" key="1">
    <source>
        <dbReference type="EMBL" id="MRD49552.1"/>
    </source>
</evidence>
<dbReference type="InterPro" id="IPR010261">
    <property type="entry name" value="Tir_chaperone"/>
</dbReference>
<dbReference type="GO" id="GO:0030254">
    <property type="term" value="P:protein secretion by the type III secretion system"/>
    <property type="evidence" value="ECO:0007669"/>
    <property type="project" value="InterPro"/>
</dbReference>
<accession>A0A844B8S7</accession>
<name>A0A844B8S7_9BURK</name>
<dbReference type="Pfam" id="PF05932">
    <property type="entry name" value="CesT"/>
    <property type="match status" value="1"/>
</dbReference>
<dbReference type="Gene3D" id="3.30.1460.10">
    <property type="match status" value="1"/>
</dbReference>
<proteinExistence type="predicted"/>
<dbReference type="RefSeq" id="WP_153586857.1">
    <property type="nucleotide sequence ID" value="NZ_WJBU01000026.1"/>
</dbReference>
<sequence>MTSEQYQLLLQDLVRLSGLSDPSGLLEHGRVKIGDIDAVLEHEPNYDPDLLQVRMRLGTLPDNAEDLTRAILEANYISGYGGECVFSLYPASDDVVITMKVRLLEALTAQELWQGISDVARHGGQMWQGILAASHTPMNAGPSGLHGTPHLPV</sequence>
<dbReference type="SUPFAM" id="SSF69635">
    <property type="entry name" value="Type III secretory system chaperone-like"/>
    <property type="match status" value="1"/>
</dbReference>
<gene>
    <name evidence="1" type="ORF">GHT07_19940</name>
</gene>
<dbReference type="Proteomes" id="UP000487350">
    <property type="component" value="Unassembled WGS sequence"/>
</dbReference>
<protein>
    <recommendedName>
        <fullName evidence="3">Tir chaperone protein (CesT) family protein</fullName>
    </recommendedName>
</protein>
<evidence type="ECO:0000313" key="2">
    <source>
        <dbReference type="Proteomes" id="UP000487350"/>
    </source>
</evidence>
<dbReference type="EMBL" id="WJBU01000026">
    <property type="protein sequence ID" value="MRD49552.1"/>
    <property type="molecule type" value="Genomic_DNA"/>
</dbReference>
<dbReference type="AlphaFoldDB" id="A0A844B8S7"/>
<keyword evidence="2" id="KW-1185">Reference proteome</keyword>
<organism evidence="1 2">
    <name type="scientific">Caenimonas koreensis DSM 17982</name>
    <dbReference type="NCBI Taxonomy" id="1121255"/>
    <lineage>
        <taxon>Bacteria</taxon>
        <taxon>Pseudomonadati</taxon>
        <taxon>Pseudomonadota</taxon>
        <taxon>Betaproteobacteria</taxon>
        <taxon>Burkholderiales</taxon>
        <taxon>Comamonadaceae</taxon>
        <taxon>Caenimonas</taxon>
    </lineage>
</organism>
<reference evidence="1 2" key="1">
    <citation type="submission" date="2019-11" db="EMBL/GenBank/DDBJ databases">
        <title>Caenimonas koreensis gen. nov., sp. nov., isolated from activated sludge.</title>
        <authorList>
            <person name="Seung H.R."/>
        </authorList>
    </citation>
    <scope>NUCLEOTIDE SEQUENCE [LARGE SCALE GENOMIC DNA]</scope>
    <source>
        <strain evidence="1 2">EMB320</strain>
    </source>
</reference>
<dbReference type="OrthoDB" id="5997282at2"/>